<dbReference type="InterPro" id="IPR037522">
    <property type="entry name" value="HD_GYP_dom"/>
</dbReference>
<dbReference type="InterPro" id="IPR036388">
    <property type="entry name" value="WH-like_DNA-bd_sf"/>
</dbReference>
<dbReference type="GO" id="GO:0006355">
    <property type="term" value="P:regulation of DNA-templated transcription"/>
    <property type="evidence" value="ECO:0007669"/>
    <property type="project" value="InterPro"/>
</dbReference>
<dbReference type="PRINTS" id="PR00038">
    <property type="entry name" value="HTHLUXR"/>
</dbReference>
<evidence type="ECO:0008006" key="5">
    <source>
        <dbReference type="Google" id="ProtNLM"/>
    </source>
</evidence>
<protein>
    <recommendedName>
        <fullName evidence="5">Phosphohydrolase</fullName>
    </recommendedName>
</protein>
<dbReference type="Proteomes" id="UP000325607">
    <property type="component" value="Unassembled WGS sequence"/>
</dbReference>
<sequence>MESSMSPSEFVERESAVLALSMVGDLSMGQPFDQSRRTARLVQLLARTCNGDGEHVEVGRQVALLRWSGCTANAEGFTRLLGDDVEGRNAMLSHTLGAAGLRAMRRSTPLAQVHCEVSGDIARTLGLGAGVESGLRNVFEQFDGGGRPFGLSHPDVPEVVYQVLLAGDLEILSRVHGIDVAVELIASMRDQRYPKALAGELLRHAADWLEQLRLPAQMPASPLKEQGNVPLTLVGDVIDLKLPWLAGYSRRSASLVRAASRLSGLSQTSTDQLGQAALIHGIGKAAVPNRIWNTPAALLEGDLEQTRLVPYWTSRACSQIPALAESGQLAAHAYERLDGSGCFRNLSASSLNAEHRLLAVALAWEALRSQRPWRPAFSEDETTRLLLEEVAQGRFDSRACQAVIAAARGETSVPAAKANGSLLSERETEILRCISQGGSNKEVARQLQISPSTVRTHVESVFRKLQCSTRAAATLKALTLGLI</sequence>
<dbReference type="AlphaFoldDB" id="A0A5E6PJX8"/>
<name>A0A5E6PJX8_PSEFL</name>
<dbReference type="CDD" id="cd00077">
    <property type="entry name" value="HDc"/>
    <property type="match status" value="1"/>
</dbReference>
<gene>
    <name evidence="3" type="ORF">PS645_00367</name>
</gene>
<proteinExistence type="predicted"/>
<dbReference type="PROSITE" id="PS00622">
    <property type="entry name" value="HTH_LUXR_1"/>
    <property type="match status" value="1"/>
</dbReference>
<dbReference type="Gene3D" id="1.10.3210.10">
    <property type="entry name" value="Hypothetical protein af1432"/>
    <property type="match status" value="1"/>
</dbReference>
<dbReference type="CDD" id="cd06170">
    <property type="entry name" value="LuxR_C_like"/>
    <property type="match status" value="1"/>
</dbReference>
<dbReference type="EMBL" id="CABVGX010000002">
    <property type="protein sequence ID" value="VVM43407.1"/>
    <property type="molecule type" value="Genomic_DNA"/>
</dbReference>
<evidence type="ECO:0000313" key="4">
    <source>
        <dbReference type="Proteomes" id="UP000325607"/>
    </source>
</evidence>
<dbReference type="SUPFAM" id="SSF109604">
    <property type="entry name" value="HD-domain/PDEase-like"/>
    <property type="match status" value="1"/>
</dbReference>
<dbReference type="GO" id="GO:0003677">
    <property type="term" value="F:DNA binding"/>
    <property type="evidence" value="ECO:0007669"/>
    <property type="project" value="InterPro"/>
</dbReference>
<dbReference type="InterPro" id="IPR003607">
    <property type="entry name" value="HD/PDEase_dom"/>
</dbReference>
<dbReference type="InterPro" id="IPR052020">
    <property type="entry name" value="Cyclic_di-GMP/3'3'-cGAMP_PDE"/>
</dbReference>
<evidence type="ECO:0000259" key="2">
    <source>
        <dbReference type="PROSITE" id="PS51832"/>
    </source>
</evidence>
<dbReference type="SMART" id="SM00421">
    <property type="entry name" value="HTH_LUXR"/>
    <property type="match status" value="1"/>
</dbReference>
<dbReference type="GO" id="GO:0008081">
    <property type="term" value="F:phosphoric diester hydrolase activity"/>
    <property type="evidence" value="ECO:0007669"/>
    <property type="project" value="UniProtKB-ARBA"/>
</dbReference>
<reference evidence="3 4" key="1">
    <citation type="submission" date="2019-09" db="EMBL/GenBank/DDBJ databases">
        <authorList>
            <person name="Chandra G."/>
            <person name="Truman W A."/>
        </authorList>
    </citation>
    <scope>NUCLEOTIDE SEQUENCE [LARGE SCALE GENOMIC DNA]</scope>
    <source>
        <strain evidence="3">PS645</strain>
    </source>
</reference>
<organism evidence="3 4">
    <name type="scientific">Pseudomonas fluorescens</name>
    <dbReference type="NCBI Taxonomy" id="294"/>
    <lineage>
        <taxon>Bacteria</taxon>
        <taxon>Pseudomonadati</taxon>
        <taxon>Pseudomonadota</taxon>
        <taxon>Gammaproteobacteria</taxon>
        <taxon>Pseudomonadales</taxon>
        <taxon>Pseudomonadaceae</taxon>
        <taxon>Pseudomonas</taxon>
    </lineage>
</organism>
<dbReference type="InterPro" id="IPR000792">
    <property type="entry name" value="Tscrpt_reg_LuxR_C"/>
</dbReference>
<dbReference type="PANTHER" id="PTHR45228">
    <property type="entry name" value="CYCLIC DI-GMP PHOSPHODIESTERASE TM_0186-RELATED"/>
    <property type="match status" value="1"/>
</dbReference>
<dbReference type="Pfam" id="PF00196">
    <property type="entry name" value="GerE"/>
    <property type="match status" value="1"/>
</dbReference>
<dbReference type="PROSITE" id="PS51832">
    <property type="entry name" value="HD_GYP"/>
    <property type="match status" value="1"/>
</dbReference>
<feature type="domain" description="HTH luxR-type" evidence="1">
    <location>
        <begin position="416"/>
        <end position="481"/>
    </location>
</feature>
<accession>A0A5E6PJX8</accession>
<dbReference type="PROSITE" id="PS50043">
    <property type="entry name" value="HTH_LUXR_2"/>
    <property type="match status" value="1"/>
</dbReference>
<feature type="domain" description="HD-GYP" evidence="2">
    <location>
        <begin position="223"/>
        <end position="419"/>
    </location>
</feature>
<dbReference type="SUPFAM" id="SSF46894">
    <property type="entry name" value="C-terminal effector domain of the bipartite response regulators"/>
    <property type="match status" value="1"/>
</dbReference>
<dbReference type="InterPro" id="IPR016032">
    <property type="entry name" value="Sig_transdc_resp-reg_C-effctor"/>
</dbReference>
<dbReference type="Gene3D" id="1.10.10.10">
    <property type="entry name" value="Winged helix-like DNA-binding domain superfamily/Winged helix DNA-binding domain"/>
    <property type="match status" value="1"/>
</dbReference>
<dbReference type="Pfam" id="PF13487">
    <property type="entry name" value="HD_5"/>
    <property type="match status" value="1"/>
</dbReference>
<evidence type="ECO:0000313" key="3">
    <source>
        <dbReference type="EMBL" id="VVM43407.1"/>
    </source>
</evidence>
<evidence type="ECO:0000259" key="1">
    <source>
        <dbReference type="PROSITE" id="PS50043"/>
    </source>
</evidence>